<reference evidence="17 18" key="1">
    <citation type="submission" date="2020-05" db="EMBL/GenBank/DDBJ databases">
        <title>Complete genome of Desulfobulbus oligotrophicus.</title>
        <authorList>
            <person name="Podar M."/>
        </authorList>
    </citation>
    <scope>NUCLEOTIDE SEQUENCE [LARGE SCALE GENOMIC DNA]</scope>
    <source>
        <strain evidence="17 18">Prop6</strain>
    </source>
</reference>
<protein>
    <submittedName>
        <fullName evidence="17">Polysaccharide biosynthesis/export family protein</fullName>
    </submittedName>
</protein>
<gene>
    <name evidence="17" type="ORF">HP555_02010</name>
</gene>
<dbReference type="GO" id="GO:0009279">
    <property type="term" value="C:cell outer membrane"/>
    <property type="evidence" value="ECO:0007669"/>
    <property type="project" value="UniProtKB-SubCell"/>
</dbReference>
<evidence type="ECO:0000313" key="17">
    <source>
        <dbReference type="EMBL" id="QQG64724.1"/>
    </source>
</evidence>
<evidence type="ECO:0000256" key="13">
    <source>
        <dbReference type="ARBA" id="ARBA00023237"/>
    </source>
</evidence>
<comment type="subcellular location">
    <subcellularLocation>
        <location evidence="1">Cell outer membrane</location>
        <topology evidence="1">Multi-pass membrane protein</topology>
    </subcellularLocation>
</comment>
<dbReference type="Pfam" id="PF02563">
    <property type="entry name" value="Poly_export"/>
    <property type="match status" value="1"/>
</dbReference>
<sequence length="257" mass="27641">MFRKQYLLAIWVLIVMFVVTGAVQEVFAAGDSSDGSATETMKKQLRSDIVGTKVFPGEDQEYVIGHGDVLSVVIYGEGNMAATSSAAGIGMEMEGLPGGEPTGGRQAGGNIAEGAVVRTDGRVSLLHIGDVNVLGMTMTQATDYLTKLYATVYSNPMVTVSLMQSNSRRYTVMGEIRTPGVFNLDYPVTVVQAIARSGGFTEWAKHSITVARVGDDVKTSRGEEGKTNLKFDYDDLVKGKNLEQNIYLQSGDIVIVH</sequence>
<feature type="domain" description="SLBB" evidence="16">
    <location>
        <begin position="169"/>
        <end position="256"/>
    </location>
</feature>
<dbReference type="InterPro" id="IPR049712">
    <property type="entry name" value="Poly_export"/>
</dbReference>
<dbReference type="Gene3D" id="3.10.560.10">
    <property type="entry name" value="Outer membrane lipoprotein wza domain like"/>
    <property type="match status" value="1"/>
</dbReference>
<dbReference type="GO" id="GO:0015288">
    <property type="term" value="F:porin activity"/>
    <property type="evidence" value="ECO:0007669"/>
    <property type="project" value="UniProtKB-KW"/>
</dbReference>
<dbReference type="InterPro" id="IPR054765">
    <property type="entry name" value="SLBB_dom"/>
</dbReference>
<keyword evidence="7" id="KW-0732">Signal</keyword>
<evidence type="ECO:0000313" key="18">
    <source>
        <dbReference type="Proteomes" id="UP000596092"/>
    </source>
</evidence>
<keyword evidence="18" id="KW-1185">Reference proteome</keyword>
<feature type="domain" description="Polysaccharide export protein N-terminal" evidence="15">
    <location>
        <begin position="58"/>
        <end position="162"/>
    </location>
</feature>
<dbReference type="KEGG" id="dog:HP555_02010"/>
<keyword evidence="8" id="KW-0625">Polysaccharide transport</keyword>
<dbReference type="EMBL" id="CP054140">
    <property type="protein sequence ID" value="QQG64724.1"/>
    <property type="molecule type" value="Genomic_DNA"/>
</dbReference>
<keyword evidence="14" id="KW-0449">Lipoprotein</keyword>
<evidence type="ECO:0000256" key="8">
    <source>
        <dbReference type="ARBA" id="ARBA00023047"/>
    </source>
</evidence>
<dbReference type="Proteomes" id="UP000596092">
    <property type="component" value="Chromosome"/>
</dbReference>
<organism evidence="17 18">
    <name type="scientific">Desulfobulbus oligotrophicus</name>
    <dbReference type="NCBI Taxonomy" id="1909699"/>
    <lineage>
        <taxon>Bacteria</taxon>
        <taxon>Pseudomonadati</taxon>
        <taxon>Thermodesulfobacteriota</taxon>
        <taxon>Desulfobulbia</taxon>
        <taxon>Desulfobulbales</taxon>
        <taxon>Desulfobulbaceae</taxon>
        <taxon>Desulfobulbus</taxon>
    </lineage>
</organism>
<keyword evidence="11" id="KW-0472">Membrane</keyword>
<keyword evidence="13" id="KW-0998">Cell outer membrane</keyword>
<evidence type="ECO:0000256" key="11">
    <source>
        <dbReference type="ARBA" id="ARBA00023136"/>
    </source>
</evidence>
<dbReference type="InterPro" id="IPR003715">
    <property type="entry name" value="Poly_export_N"/>
</dbReference>
<evidence type="ECO:0000259" key="16">
    <source>
        <dbReference type="Pfam" id="PF22461"/>
    </source>
</evidence>
<keyword evidence="4" id="KW-1134">Transmembrane beta strand</keyword>
<dbReference type="GO" id="GO:0015159">
    <property type="term" value="F:polysaccharide transmembrane transporter activity"/>
    <property type="evidence" value="ECO:0007669"/>
    <property type="project" value="InterPro"/>
</dbReference>
<dbReference type="PANTHER" id="PTHR33619:SF3">
    <property type="entry name" value="POLYSACCHARIDE EXPORT PROTEIN GFCE-RELATED"/>
    <property type="match status" value="1"/>
</dbReference>
<dbReference type="Pfam" id="PF22461">
    <property type="entry name" value="SLBB_2"/>
    <property type="match status" value="1"/>
</dbReference>
<evidence type="ECO:0000256" key="7">
    <source>
        <dbReference type="ARBA" id="ARBA00022729"/>
    </source>
</evidence>
<evidence type="ECO:0000259" key="15">
    <source>
        <dbReference type="Pfam" id="PF02563"/>
    </source>
</evidence>
<keyword evidence="12" id="KW-0564">Palmitate</keyword>
<proteinExistence type="inferred from homology"/>
<keyword evidence="5" id="KW-0762">Sugar transport</keyword>
<accession>A0A7T5VBA5</accession>
<keyword evidence="6" id="KW-0812">Transmembrane</keyword>
<evidence type="ECO:0000256" key="10">
    <source>
        <dbReference type="ARBA" id="ARBA00023114"/>
    </source>
</evidence>
<dbReference type="RefSeq" id="WP_199263557.1">
    <property type="nucleotide sequence ID" value="NZ_CP054140.1"/>
</dbReference>
<dbReference type="GO" id="GO:0006811">
    <property type="term" value="P:monoatomic ion transport"/>
    <property type="evidence" value="ECO:0007669"/>
    <property type="project" value="UniProtKB-KW"/>
</dbReference>
<evidence type="ECO:0000256" key="14">
    <source>
        <dbReference type="ARBA" id="ARBA00023288"/>
    </source>
</evidence>
<evidence type="ECO:0000256" key="1">
    <source>
        <dbReference type="ARBA" id="ARBA00004571"/>
    </source>
</evidence>
<keyword evidence="10" id="KW-0626">Porin</keyword>
<dbReference type="PANTHER" id="PTHR33619">
    <property type="entry name" value="POLYSACCHARIDE EXPORT PROTEIN GFCE-RELATED"/>
    <property type="match status" value="1"/>
</dbReference>
<name>A0A7T5VBA5_9BACT</name>
<evidence type="ECO:0000256" key="3">
    <source>
        <dbReference type="ARBA" id="ARBA00022448"/>
    </source>
</evidence>
<keyword evidence="9" id="KW-0406">Ion transport</keyword>
<comment type="similarity">
    <text evidence="2">Belongs to the BexD/CtrA/VexA family.</text>
</comment>
<dbReference type="AlphaFoldDB" id="A0A7T5VBA5"/>
<dbReference type="GO" id="GO:0046930">
    <property type="term" value="C:pore complex"/>
    <property type="evidence" value="ECO:0007669"/>
    <property type="project" value="UniProtKB-KW"/>
</dbReference>
<evidence type="ECO:0000256" key="6">
    <source>
        <dbReference type="ARBA" id="ARBA00022692"/>
    </source>
</evidence>
<evidence type="ECO:0000256" key="5">
    <source>
        <dbReference type="ARBA" id="ARBA00022597"/>
    </source>
</evidence>
<evidence type="ECO:0000256" key="4">
    <source>
        <dbReference type="ARBA" id="ARBA00022452"/>
    </source>
</evidence>
<keyword evidence="3" id="KW-0813">Transport</keyword>
<evidence type="ECO:0000256" key="12">
    <source>
        <dbReference type="ARBA" id="ARBA00023139"/>
    </source>
</evidence>
<evidence type="ECO:0000256" key="9">
    <source>
        <dbReference type="ARBA" id="ARBA00023065"/>
    </source>
</evidence>
<evidence type="ECO:0000256" key="2">
    <source>
        <dbReference type="ARBA" id="ARBA00009450"/>
    </source>
</evidence>